<reference evidence="2" key="1">
    <citation type="journal article" date="2020" name="Stud. Mycol.">
        <title>101 Dothideomycetes genomes: a test case for predicting lifestyles and emergence of pathogens.</title>
        <authorList>
            <person name="Haridas S."/>
            <person name="Albert R."/>
            <person name="Binder M."/>
            <person name="Bloem J."/>
            <person name="Labutti K."/>
            <person name="Salamov A."/>
            <person name="Andreopoulos B."/>
            <person name="Baker S."/>
            <person name="Barry K."/>
            <person name="Bills G."/>
            <person name="Bluhm B."/>
            <person name="Cannon C."/>
            <person name="Castanera R."/>
            <person name="Culley D."/>
            <person name="Daum C."/>
            <person name="Ezra D."/>
            <person name="Gonzalez J."/>
            <person name="Henrissat B."/>
            <person name="Kuo A."/>
            <person name="Liang C."/>
            <person name="Lipzen A."/>
            <person name="Lutzoni F."/>
            <person name="Magnuson J."/>
            <person name="Mondo S."/>
            <person name="Nolan M."/>
            <person name="Ohm R."/>
            <person name="Pangilinan J."/>
            <person name="Park H.-J."/>
            <person name="Ramirez L."/>
            <person name="Alfaro M."/>
            <person name="Sun H."/>
            <person name="Tritt A."/>
            <person name="Yoshinaga Y."/>
            <person name="Zwiers L.-H."/>
            <person name="Turgeon B."/>
            <person name="Goodwin S."/>
            <person name="Spatafora J."/>
            <person name="Crous P."/>
            <person name="Grigoriev I."/>
        </authorList>
    </citation>
    <scope>NUCLEOTIDE SEQUENCE</scope>
    <source>
        <strain evidence="2">CBS 122681</strain>
    </source>
</reference>
<dbReference type="PIRSF" id="PIRSF000296">
    <property type="entry name" value="SrpA"/>
    <property type="match status" value="1"/>
</dbReference>
<dbReference type="AlphaFoldDB" id="A0A6A6T5K6"/>
<dbReference type="SMART" id="SM01060">
    <property type="entry name" value="Catalase"/>
    <property type="match status" value="1"/>
</dbReference>
<dbReference type="InterPro" id="IPR011614">
    <property type="entry name" value="Catalase_core"/>
</dbReference>
<dbReference type="PANTHER" id="PTHR11465">
    <property type="entry name" value="CATALASE"/>
    <property type="match status" value="1"/>
</dbReference>
<evidence type="ECO:0000259" key="1">
    <source>
        <dbReference type="SMART" id="SM01060"/>
    </source>
</evidence>
<feature type="domain" description="Catalase core" evidence="1">
    <location>
        <begin position="1"/>
        <end position="316"/>
    </location>
</feature>
<dbReference type="GO" id="GO:0005739">
    <property type="term" value="C:mitochondrion"/>
    <property type="evidence" value="ECO:0007669"/>
    <property type="project" value="TreeGrafter"/>
</dbReference>
<dbReference type="GO" id="GO:0005777">
    <property type="term" value="C:peroxisome"/>
    <property type="evidence" value="ECO:0007669"/>
    <property type="project" value="TreeGrafter"/>
</dbReference>
<gene>
    <name evidence="2" type="ORF">K491DRAFT_717042</name>
</gene>
<dbReference type="PANTHER" id="PTHR11465:SF62">
    <property type="entry name" value="CATALASE T"/>
    <property type="match status" value="1"/>
</dbReference>
<dbReference type="GO" id="GO:0042542">
    <property type="term" value="P:response to hydrogen peroxide"/>
    <property type="evidence" value="ECO:0007669"/>
    <property type="project" value="TreeGrafter"/>
</dbReference>
<dbReference type="CDD" id="cd08153">
    <property type="entry name" value="srpA_like"/>
    <property type="match status" value="1"/>
</dbReference>
<evidence type="ECO:0000313" key="2">
    <source>
        <dbReference type="EMBL" id="KAF2654567.1"/>
    </source>
</evidence>
<name>A0A6A6T5K6_9PLEO</name>
<dbReference type="PROSITE" id="PS51402">
    <property type="entry name" value="CATALASE_3"/>
    <property type="match status" value="1"/>
</dbReference>
<organism evidence="2 3">
    <name type="scientific">Lophiostoma macrostomum CBS 122681</name>
    <dbReference type="NCBI Taxonomy" id="1314788"/>
    <lineage>
        <taxon>Eukaryota</taxon>
        <taxon>Fungi</taxon>
        <taxon>Dikarya</taxon>
        <taxon>Ascomycota</taxon>
        <taxon>Pezizomycotina</taxon>
        <taxon>Dothideomycetes</taxon>
        <taxon>Pleosporomycetidae</taxon>
        <taxon>Pleosporales</taxon>
        <taxon>Lophiostomataceae</taxon>
        <taxon>Lophiostoma</taxon>
    </lineage>
</organism>
<evidence type="ECO:0000313" key="3">
    <source>
        <dbReference type="Proteomes" id="UP000799324"/>
    </source>
</evidence>
<dbReference type="Proteomes" id="UP000799324">
    <property type="component" value="Unassembled WGS sequence"/>
</dbReference>
<proteinExistence type="predicted"/>
<dbReference type="GO" id="GO:0004096">
    <property type="term" value="F:catalase activity"/>
    <property type="evidence" value="ECO:0007669"/>
    <property type="project" value="InterPro"/>
</dbReference>
<accession>A0A6A6T5K6</accession>
<dbReference type="InterPro" id="IPR024168">
    <property type="entry name" value="Catalase_SrpA-type_pred"/>
</dbReference>
<dbReference type="Gene3D" id="1.20.1280.120">
    <property type="match status" value="1"/>
</dbReference>
<dbReference type="InterPro" id="IPR020835">
    <property type="entry name" value="Catalase_sf"/>
</dbReference>
<dbReference type="SUPFAM" id="SSF56634">
    <property type="entry name" value="Heme-dependent catalase-like"/>
    <property type="match status" value="1"/>
</dbReference>
<dbReference type="InterPro" id="IPR018028">
    <property type="entry name" value="Catalase"/>
</dbReference>
<keyword evidence="3" id="KW-1185">Reference proteome</keyword>
<dbReference type="GO" id="GO:0042744">
    <property type="term" value="P:hydrogen peroxide catabolic process"/>
    <property type="evidence" value="ECO:0007669"/>
    <property type="project" value="TreeGrafter"/>
</dbReference>
<dbReference type="OrthoDB" id="2379805at2759"/>
<protein>
    <submittedName>
        <fullName evidence="2">Heme-dependent catalase</fullName>
    </submittedName>
</protein>
<dbReference type="EMBL" id="MU004362">
    <property type="protein sequence ID" value="KAF2654567.1"/>
    <property type="molecule type" value="Genomic_DNA"/>
</dbReference>
<dbReference type="Gene3D" id="2.40.180.10">
    <property type="entry name" value="Catalase core domain"/>
    <property type="match status" value="1"/>
</dbReference>
<sequence>MPLSDDAKILETSERLVDALRGAAADVSKEFRPAHARGHILTGTFTPSQTASTLTTAPHFNNPSTSLTIRFSSSTGIPEIPDTDPTANPRGIGIRFHLPNSATGHRQHTDIIAHSTPSFPTRTGAEFLELLSAVGNAGADGGASVKAFIDAHPETGRFLGAAKPSPKSFSTELYYGVNAYKFIGKEGKETFVRYRVVPVAGLQTYSAEEVKEKGENYLFDGLKGDLPFEFKLVVQVAQDGDVTDNATVVWPEEREVVELGTIKVEGYVNDAKSKEEQKSIIFDPIPRVKGVEVSADPLLEVRANVYLISGKQRREA</sequence>
<dbReference type="Pfam" id="PF00199">
    <property type="entry name" value="Catalase"/>
    <property type="match status" value="1"/>
</dbReference>
<dbReference type="GO" id="GO:0020037">
    <property type="term" value="F:heme binding"/>
    <property type="evidence" value="ECO:0007669"/>
    <property type="project" value="InterPro"/>
</dbReference>